<dbReference type="PANTHER" id="PTHR30532">
    <property type="entry name" value="IRON III DICITRATE-BINDING PERIPLASMIC PROTEIN"/>
    <property type="match status" value="1"/>
</dbReference>
<dbReference type="InterPro" id="IPR051313">
    <property type="entry name" value="Bact_iron-sidero_bind"/>
</dbReference>
<evidence type="ECO:0000259" key="5">
    <source>
        <dbReference type="PROSITE" id="PS50983"/>
    </source>
</evidence>
<dbReference type="GO" id="GO:0030288">
    <property type="term" value="C:outer membrane-bounded periplasmic space"/>
    <property type="evidence" value="ECO:0007669"/>
    <property type="project" value="TreeGrafter"/>
</dbReference>
<dbReference type="Proteomes" id="UP000198327">
    <property type="component" value="Unassembled WGS sequence"/>
</dbReference>
<dbReference type="NCBIfam" id="TIGR01409">
    <property type="entry name" value="TAT_signal_seq"/>
    <property type="match status" value="1"/>
</dbReference>
<evidence type="ECO:0000256" key="4">
    <source>
        <dbReference type="ARBA" id="ARBA00022729"/>
    </source>
</evidence>
<dbReference type="Pfam" id="PF01497">
    <property type="entry name" value="Peripla_BP_2"/>
    <property type="match status" value="1"/>
</dbReference>
<name>A0A239L6E6_9NOCA</name>
<dbReference type="PROSITE" id="PS51318">
    <property type="entry name" value="TAT"/>
    <property type="match status" value="1"/>
</dbReference>
<dbReference type="RefSeq" id="WP_089249348.1">
    <property type="nucleotide sequence ID" value="NZ_FZOW01000012.1"/>
</dbReference>
<dbReference type="PROSITE" id="PS50983">
    <property type="entry name" value="FE_B12_PBP"/>
    <property type="match status" value="1"/>
</dbReference>
<dbReference type="GO" id="GO:1901678">
    <property type="term" value="P:iron coordination entity transport"/>
    <property type="evidence" value="ECO:0007669"/>
    <property type="project" value="UniProtKB-ARBA"/>
</dbReference>
<dbReference type="Gene3D" id="3.40.50.1980">
    <property type="entry name" value="Nitrogenase molybdenum iron protein domain"/>
    <property type="match status" value="2"/>
</dbReference>
<dbReference type="SUPFAM" id="SSF53807">
    <property type="entry name" value="Helical backbone' metal receptor"/>
    <property type="match status" value="1"/>
</dbReference>
<accession>A0A239L6E6</accession>
<evidence type="ECO:0000313" key="6">
    <source>
        <dbReference type="EMBL" id="SNT25905.1"/>
    </source>
</evidence>
<dbReference type="InterPro" id="IPR019546">
    <property type="entry name" value="TAT_signal_bac_arc"/>
</dbReference>
<dbReference type="InterPro" id="IPR006311">
    <property type="entry name" value="TAT_signal"/>
</dbReference>
<dbReference type="EMBL" id="FZOW01000012">
    <property type="protein sequence ID" value="SNT25905.1"/>
    <property type="molecule type" value="Genomic_DNA"/>
</dbReference>
<protein>
    <submittedName>
        <fullName evidence="6">Iron complex transport system substrate-binding protein</fullName>
    </submittedName>
</protein>
<evidence type="ECO:0000313" key="7">
    <source>
        <dbReference type="Proteomes" id="UP000198327"/>
    </source>
</evidence>
<keyword evidence="3" id="KW-0813">Transport</keyword>
<evidence type="ECO:0000256" key="3">
    <source>
        <dbReference type="ARBA" id="ARBA00022448"/>
    </source>
</evidence>
<keyword evidence="7" id="KW-1185">Reference proteome</keyword>
<evidence type="ECO:0000256" key="1">
    <source>
        <dbReference type="ARBA" id="ARBA00004196"/>
    </source>
</evidence>
<comment type="subcellular location">
    <subcellularLocation>
        <location evidence="1">Cell envelope</location>
    </subcellularLocation>
</comment>
<comment type="similarity">
    <text evidence="2">Belongs to the bacterial solute-binding protein 8 family.</text>
</comment>
<proteinExistence type="inferred from homology"/>
<dbReference type="OrthoDB" id="9793175at2"/>
<dbReference type="AlphaFoldDB" id="A0A239L6E6"/>
<reference evidence="7" key="1">
    <citation type="submission" date="2017-06" db="EMBL/GenBank/DDBJ databases">
        <authorList>
            <person name="Varghese N."/>
            <person name="Submissions S."/>
        </authorList>
    </citation>
    <scope>NUCLEOTIDE SEQUENCE [LARGE SCALE GENOMIC DNA]</scope>
    <source>
        <strain evidence="7">JCM 23211</strain>
    </source>
</reference>
<dbReference type="InterPro" id="IPR002491">
    <property type="entry name" value="ABC_transptr_periplasmic_BD"/>
</dbReference>
<organism evidence="6 7">
    <name type="scientific">Rhodococcoides kyotonense</name>
    <dbReference type="NCBI Taxonomy" id="398843"/>
    <lineage>
        <taxon>Bacteria</taxon>
        <taxon>Bacillati</taxon>
        <taxon>Actinomycetota</taxon>
        <taxon>Actinomycetes</taxon>
        <taxon>Mycobacteriales</taxon>
        <taxon>Nocardiaceae</taxon>
        <taxon>Rhodococcoides</taxon>
    </lineage>
</organism>
<feature type="domain" description="Fe/B12 periplasmic-binding" evidence="5">
    <location>
        <begin position="69"/>
        <end position="325"/>
    </location>
</feature>
<sequence>MTTKTIDDEFARIVGSLSRRGFLTGAAALAGVGLLSACSGQSSEAATEDMVEIEVDGEKYRIPRDPKRVVVVEARGGLDFALLAGYPIVASNWDEKSHLMTMVPEGTAKLGGTNNEPNAEAILSHEPDLLVVGEGWWKYYQEHSLLGTDIAPVLVVGMGATDSQWKQAMIDQLTALERKDVADEVMADYNAQIAASKERIGGLLDGKTVIVAGVDDGQFWIQRETFVTSVMRDLGLNVVTMAPRGPTDTDYATFYGLEDLDVFDQADFILLQNIDAPDTQSATWKRVRAVQAGHVGELPYDLNSGLALTATALAADLAEKVQVMR</sequence>
<dbReference type="PANTHER" id="PTHR30532:SF1">
    <property type="entry name" value="IRON(3+)-HYDROXAMATE-BINDING PROTEIN FHUD"/>
    <property type="match status" value="1"/>
</dbReference>
<evidence type="ECO:0000256" key="2">
    <source>
        <dbReference type="ARBA" id="ARBA00008814"/>
    </source>
</evidence>
<gene>
    <name evidence="6" type="ORF">SAMN05421642_11266</name>
</gene>
<keyword evidence="4" id="KW-0732">Signal</keyword>